<dbReference type="FunCoup" id="A0A448YFM9">
    <property type="interactions" value="141"/>
</dbReference>
<protein>
    <submittedName>
        <fullName evidence="1">DEKNAAC100234</fullName>
    </submittedName>
</protein>
<sequence>MVSKAASPVVKKIVTLLERFPKDRIKHHATFRSSQIERFCSIGGVATPKDIIEERKQQDEAKKSTLKINTETIKQALFPEEQKSVNYQKDMFTDDILTQQYRSLKNIYESKWEKYYKIDKKLLVPKGNPNYYVRLLNDLEKGGQEKEGLFPAFKTILTGKY</sequence>
<evidence type="ECO:0000313" key="2">
    <source>
        <dbReference type="Proteomes" id="UP000290900"/>
    </source>
</evidence>
<keyword evidence="2" id="KW-1185">Reference proteome</keyword>
<dbReference type="GO" id="GO:0061671">
    <property type="term" value="C:Cbp3p-Cbp6 complex"/>
    <property type="evidence" value="ECO:0007669"/>
    <property type="project" value="InterPro"/>
</dbReference>
<gene>
    <name evidence="1" type="ORF">BRENAR_LOCUS491</name>
</gene>
<dbReference type="InParanoid" id="A0A448YFM9"/>
<dbReference type="PANTHER" id="PTHR28250">
    <property type="entry name" value="CYTOCHROME B PRE-MRNA-PROCESSING PROTEIN 6"/>
    <property type="match status" value="1"/>
</dbReference>
<organism evidence="1 2">
    <name type="scientific">Brettanomyces naardenensis</name>
    <name type="common">Yeast</name>
    <dbReference type="NCBI Taxonomy" id="13370"/>
    <lineage>
        <taxon>Eukaryota</taxon>
        <taxon>Fungi</taxon>
        <taxon>Dikarya</taxon>
        <taxon>Ascomycota</taxon>
        <taxon>Saccharomycotina</taxon>
        <taxon>Pichiomycetes</taxon>
        <taxon>Pichiales</taxon>
        <taxon>Pichiaceae</taxon>
        <taxon>Brettanomyces</taxon>
    </lineage>
</organism>
<dbReference type="Proteomes" id="UP000290900">
    <property type="component" value="Unassembled WGS sequence"/>
</dbReference>
<proteinExistence type="predicted"/>
<dbReference type="STRING" id="13370.A0A448YFM9"/>
<dbReference type="OrthoDB" id="2107880at2759"/>
<dbReference type="AlphaFoldDB" id="A0A448YFM9"/>
<dbReference type="PANTHER" id="PTHR28250:SF1">
    <property type="entry name" value="CYTOCHROME B PRE-MRNA-PROCESSING PROTEIN 6"/>
    <property type="match status" value="1"/>
</dbReference>
<dbReference type="Pfam" id="PF20180">
    <property type="entry name" value="UQCC2_CBP6"/>
    <property type="match status" value="1"/>
</dbReference>
<evidence type="ECO:0000313" key="1">
    <source>
        <dbReference type="EMBL" id="VEU19755.1"/>
    </source>
</evidence>
<dbReference type="EMBL" id="CAACVR010000001">
    <property type="protein sequence ID" value="VEU19755.1"/>
    <property type="molecule type" value="Genomic_DNA"/>
</dbReference>
<reference evidence="1 2" key="1">
    <citation type="submission" date="2018-12" db="EMBL/GenBank/DDBJ databases">
        <authorList>
            <person name="Tiukova I."/>
            <person name="Dainat J."/>
        </authorList>
    </citation>
    <scope>NUCLEOTIDE SEQUENCE [LARGE SCALE GENOMIC DNA]</scope>
</reference>
<dbReference type="GO" id="GO:0034551">
    <property type="term" value="P:mitochondrial respiratory chain complex III assembly"/>
    <property type="evidence" value="ECO:0007669"/>
    <property type="project" value="TreeGrafter"/>
</dbReference>
<accession>A0A448YFM9</accession>
<name>A0A448YFM9_BRENA</name>
<dbReference type="GO" id="GO:0043022">
    <property type="term" value="F:ribosome binding"/>
    <property type="evidence" value="ECO:0007669"/>
    <property type="project" value="InterPro"/>
</dbReference>
<dbReference type="InterPro" id="IPR037653">
    <property type="entry name" value="Cbp6"/>
</dbReference>